<feature type="transmembrane region" description="Helical" evidence="1">
    <location>
        <begin position="176"/>
        <end position="193"/>
    </location>
</feature>
<dbReference type="KEGG" id="tro:trd_A0489"/>
<keyword evidence="1" id="KW-0812">Transmembrane</keyword>
<sequence length="197" mass="20395">MVDVLGPTMAERPRRYAVATAFLHVLASSAGGALTGGTLALLGTLLLPAVVTTQRPAVLLAAVVTALAMAEMVTGWRGPVWRQVPPARFQCGPLFASAAWGFELGTAFTTRWPTLQLVSLGLATLLSRDLVQGAALFLAFGLARGLVTAGAAYALWRPPCPVGALGVLNLQRLARAGPVALALVCAGLLLYTARTPP</sequence>
<dbReference type="HOGENOM" id="CLU_1383614_0_0_0"/>
<protein>
    <submittedName>
        <fullName evidence="2">Uncharacterized protein</fullName>
    </submittedName>
</protein>
<feature type="transmembrane region" description="Helical" evidence="1">
    <location>
        <begin position="57"/>
        <end position="76"/>
    </location>
</feature>
<feature type="transmembrane region" description="Helical" evidence="1">
    <location>
        <begin position="21"/>
        <end position="51"/>
    </location>
</feature>
<keyword evidence="2" id="KW-0614">Plasmid</keyword>
<accession>B9L3X5</accession>
<geneLocation type="plasmid" evidence="3">
    <name>Tros</name>
</geneLocation>
<name>B9L3X5_THERP</name>
<dbReference type="RefSeq" id="WP_012643071.1">
    <property type="nucleotide sequence ID" value="NC_011961.1"/>
</dbReference>
<evidence type="ECO:0000313" key="2">
    <source>
        <dbReference type="EMBL" id="ACM07084.1"/>
    </source>
</evidence>
<keyword evidence="3" id="KW-1185">Reference proteome</keyword>
<feature type="transmembrane region" description="Helical" evidence="1">
    <location>
        <begin position="134"/>
        <end position="156"/>
    </location>
</feature>
<reference evidence="2 3" key="1">
    <citation type="journal article" date="2009" name="PLoS ONE">
        <title>Complete genome sequence of the aerobic CO-oxidizing thermophile Thermomicrobium roseum.</title>
        <authorList>
            <person name="Wu D."/>
            <person name="Raymond J."/>
            <person name="Wu M."/>
            <person name="Chatterji S."/>
            <person name="Ren Q."/>
            <person name="Graham J.E."/>
            <person name="Bryant D.A."/>
            <person name="Robb F."/>
            <person name="Colman A."/>
            <person name="Tallon L.J."/>
            <person name="Badger J.H."/>
            <person name="Madupu R."/>
            <person name="Ward N.L."/>
            <person name="Eisen J.A."/>
        </authorList>
    </citation>
    <scope>NUCLEOTIDE SEQUENCE [LARGE SCALE GENOMIC DNA]</scope>
    <source>
        <strain evidence="3">ATCC 27502 / DSM 5159 / P-2</strain>
        <plasmid evidence="2">unnamed</plasmid>
    </source>
</reference>
<keyword evidence="1" id="KW-1133">Transmembrane helix</keyword>
<keyword evidence="1" id="KW-0472">Membrane</keyword>
<gene>
    <name evidence="2" type="ordered locus">trd_A0489</name>
</gene>
<dbReference type="Proteomes" id="UP000000447">
    <property type="component" value="Plasmid unnamed"/>
</dbReference>
<dbReference type="AlphaFoldDB" id="B9L3X5"/>
<dbReference type="EMBL" id="CP001276">
    <property type="protein sequence ID" value="ACM07084.1"/>
    <property type="molecule type" value="Genomic_DNA"/>
</dbReference>
<evidence type="ECO:0000256" key="1">
    <source>
        <dbReference type="SAM" id="Phobius"/>
    </source>
</evidence>
<organism evidence="2 3">
    <name type="scientific">Thermomicrobium roseum (strain ATCC 27502 / DSM 5159 / P-2)</name>
    <dbReference type="NCBI Taxonomy" id="309801"/>
    <lineage>
        <taxon>Bacteria</taxon>
        <taxon>Pseudomonadati</taxon>
        <taxon>Thermomicrobiota</taxon>
        <taxon>Thermomicrobia</taxon>
        <taxon>Thermomicrobiales</taxon>
        <taxon>Thermomicrobiaceae</taxon>
        <taxon>Thermomicrobium</taxon>
    </lineage>
</organism>
<proteinExistence type="predicted"/>
<evidence type="ECO:0000313" key="3">
    <source>
        <dbReference type="Proteomes" id="UP000000447"/>
    </source>
</evidence>